<dbReference type="GO" id="GO:0042742">
    <property type="term" value="P:defense response to bacterium"/>
    <property type="evidence" value="ECO:0007669"/>
    <property type="project" value="UniProtKB-KW"/>
</dbReference>
<evidence type="ECO:0000313" key="7">
    <source>
        <dbReference type="EMBL" id="ARZ67269.1"/>
    </source>
</evidence>
<comment type="similarity">
    <text evidence="1">Belongs to the neocarzinostatin family.</text>
</comment>
<dbReference type="NCBIfam" id="NF040680">
    <property type="entry name" value="chromo_anti"/>
    <property type="match status" value="1"/>
</dbReference>
<keyword evidence="5" id="KW-1015">Disulfide bond</keyword>
<protein>
    <recommendedName>
        <fullName evidence="9">Macromomycin</fullName>
    </recommendedName>
</protein>
<evidence type="ECO:0000256" key="3">
    <source>
        <dbReference type="ARBA" id="ARBA00023022"/>
    </source>
</evidence>
<dbReference type="Pfam" id="PF00960">
    <property type="entry name" value="Neocarzinostat"/>
    <property type="match status" value="1"/>
</dbReference>
<accession>A0A1Z2KYY5</accession>
<dbReference type="OrthoDB" id="4213788at2"/>
<evidence type="ECO:0000256" key="2">
    <source>
        <dbReference type="ARBA" id="ARBA00022529"/>
    </source>
</evidence>
<organism evidence="7 8">
    <name type="scientific">Streptomyces albireticuli</name>
    <dbReference type="NCBI Taxonomy" id="1940"/>
    <lineage>
        <taxon>Bacteria</taxon>
        <taxon>Bacillati</taxon>
        <taxon>Actinomycetota</taxon>
        <taxon>Actinomycetes</taxon>
        <taxon>Kitasatosporales</taxon>
        <taxon>Streptomycetaceae</taxon>
        <taxon>Streptomyces</taxon>
    </lineage>
</organism>
<evidence type="ECO:0000313" key="8">
    <source>
        <dbReference type="Proteomes" id="UP000195755"/>
    </source>
</evidence>
<gene>
    <name evidence="7" type="ORF">SMD11_1608</name>
</gene>
<keyword evidence="3" id="KW-0044">Antibiotic</keyword>
<keyword evidence="4" id="KW-0238">DNA-binding</keyword>
<evidence type="ECO:0000256" key="5">
    <source>
        <dbReference type="ARBA" id="ARBA00023157"/>
    </source>
</evidence>
<dbReference type="Proteomes" id="UP000195755">
    <property type="component" value="Chromosome"/>
</dbReference>
<dbReference type="PROSITE" id="PS51318">
    <property type="entry name" value="TAT"/>
    <property type="match status" value="1"/>
</dbReference>
<dbReference type="RefSeq" id="WP_087925751.1">
    <property type="nucleotide sequence ID" value="NZ_CP021744.1"/>
</dbReference>
<proteinExistence type="inferred from homology"/>
<dbReference type="InterPro" id="IPR006311">
    <property type="entry name" value="TAT_signal"/>
</dbReference>
<name>A0A1Z2KYY5_9ACTN</name>
<keyword evidence="6" id="KW-0732">Signal</keyword>
<evidence type="ECO:0000256" key="4">
    <source>
        <dbReference type="ARBA" id="ARBA00023125"/>
    </source>
</evidence>
<dbReference type="SUPFAM" id="SSF49319">
    <property type="entry name" value="Actinoxanthin-like"/>
    <property type="match status" value="1"/>
</dbReference>
<feature type="signal peptide" evidence="6">
    <location>
        <begin position="1"/>
        <end position="31"/>
    </location>
</feature>
<dbReference type="KEGG" id="salj:SMD11_1608"/>
<dbReference type="GO" id="GO:0003677">
    <property type="term" value="F:DNA binding"/>
    <property type="evidence" value="ECO:0007669"/>
    <property type="project" value="UniProtKB-KW"/>
</dbReference>
<dbReference type="Gene3D" id="2.60.40.230">
    <property type="entry name" value="Neocarzinostatin-like"/>
    <property type="match status" value="1"/>
</dbReference>
<keyword evidence="2" id="KW-0929">Antimicrobial</keyword>
<reference evidence="7 8" key="1">
    <citation type="submission" date="2017-06" db="EMBL/GenBank/DDBJ databases">
        <title>Streptomyces albireticuli Genome sequencing and assembly.</title>
        <authorList>
            <person name="Wang Y."/>
            <person name="Du B."/>
            <person name="Ding Y."/>
            <person name="Liu H."/>
            <person name="Hou Q."/>
            <person name="Liu K."/>
            <person name="Yao L."/>
            <person name="Wang C."/>
        </authorList>
    </citation>
    <scope>NUCLEOTIDE SEQUENCE [LARGE SCALE GENOMIC DNA]</scope>
    <source>
        <strain evidence="7 8">MDJK11</strain>
    </source>
</reference>
<dbReference type="PRINTS" id="PR01885">
    <property type="entry name" value="MACROMOMYCIN"/>
</dbReference>
<feature type="chain" id="PRO_5039692264" description="Macromomycin" evidence="6">
    <location>
        <begin position="32"/>
        <end position="147"/>
    </location>
</feature>
<sequence>MTHMSRKSMRAGALVAAAIGATLLVANPATAAAAAITATPASGLTDGQTITVSGAGYTPGSQLGIAECDLDFAKRVACDQATQTQVTVGQDGSFTLSFTVKKNFVGYDMATGKETGAVDASVNQVGIAAVLTGDLGHGVGAAPLSFA</sequence>
<dbReference type="InterPro" id="IPR027273">
    <property type="entry name" value="Neocarzinostatin-like"/>
</dbReference>
<dbReference type="InterPro" id="IPR002186">
    <property type="entry name" value="Neocarzinostatin_fam"/>
</dbReference>
<evidence type="ECO:0000256" key="6">
    <source>
        <dbReference type="SAM" id="SignalP"/>
    </source>
</evidence>
<dbReference type="EMBL" id="CP021744">
    <property type="protein sequence ID" value="ARZ67269.1"/>
    <property type="molecule type" value="Genomic_DNA"/>
</dbReference>
<evidence type="ECO:0008006" key="9">
    <source>
        <dbReference type="Google" id="ProtNLM"/>
    </source>
</evidence>
<dbReference type="AlphaFoldDB" id="A0A1Z2KYY5"/>
<evidence type="ECO:0000256" key="1">
    <source>
        <dbReference type="ARBA" id="ARBA00010648"/>
    </source>
</evidence>